<dbReference type="Gene3D" id="2.60.120.260">
    <property type="entry name" value="Galactose-binding domain-like"/>
    <property type="match status" value="2"/>
</dbReference>
<feature type="transmembrane region" description="Helical" evidence="1">
    <location>
        <begin position="7"/>
        <end position="23"/>
    </location>
</feature>
<dbReference type="Gene3D" id="3.40.190.10">
    <property type="entry name" value="Periplasmic binding protein-like II"/>
    <property type="match status" value="1"/>
</dbReference>
<keyword evidence="1" id="KW-0472">Membrane</keyword>
<dbReference type="EMBL" id="JAVDSB010000001">
    <property type="protein sequence ID" value="MDR6549112.1"/>
    <property type="molecule type" value="Genomic_DNA"/>
</dbReference>
<sequence length="978" mass="111542">MMKYRKAITYTTILAIIVGFYAIRSNLGQSTYPVVSAESVQLPTVNAEGIPYYLELQRQYAAASMKGYTGQPITVPSARILATKDGAKTATVKDSASGTDVLHWQNGAGAVEWEIGVPEEGLYNLEIAYKPESESSSSIFYGLQIDGKLPFAEAKSVEFLKQWQDQTFPYKKDVLGNEIRSQQEQVKEWKTMRYTDYNVSSQPIAFHLKAGKHTIRFQAVNEPMLWKSISLVAPNQIVSYKDYVKDKPRTQVDPQWFIKFEAEQLSSKSHTSIQTGTRNESQVSPDPKGRIIYNVIDGEKWKKPGEWIAWQIDVPETGWYELDTKYYQRFQGKTNVYRTVMIDGAVPFQEMLHYTFPYNDRLEIYTLQDAQGKPYQFYLGKGKHEIRMIADASLVDQAFLSLTSTISDVNTLEQELRKVTGDYGANAGDTYRTWDLDSYMPDISERLQSILDRLNLITDYLNGLNQSATTATNTIRMAAAMVEDLMEDVDKIPNKLKVFPDLKTRLSTWLDTYNDQSLTLDYLVLRAPEAKTGLKESNMVSQMAYSAGNFLRTFYQKYDTREENKKDGLEIWIGRNRDYAGLLQEMINQDFTPATGIKVNVNLMPDPNALTLSNAAGDQPDLALGVAQDTPVDFAMRGASADLKTFSDYEEVAARFNPGAMRNMNYNHGVYALPETQVFHLLFYRKSVMKGLGIEVPQTWDEVRKILPTLQEKGLSFFYPNKDYVPFFYMYGAEFYSRDGLKAAFETEEGYEAFKLWTDLFNKFDLPKDVPSFFNHFKLGDMPIGVSDYNTYLQLLSSAPEIVGDWGIAPIPGVKQADGEIARWSQNTMSSAMMLDKSDKKDKAWEFLKWWTSDAVQLQYGSEIESYYGIAYRWNTANMRALASMPWPSEDLAVIEEQNRWVKNVPNIPGGYFLSREMEFAWNRVVVNKLPPKDSLDKGAVSLEKEMVRKQKNLGILPTDNLNVETFNQPYDWGAVRQ</sequence>
<comment type="caution">
    <text evidence="2">The sequence shown here is derived from an EMBL/GenBank/DDBJ whole genome shotgun (WGS) entry which is preliminary data.</text>
</comment>
<keyword evidence="3" id="KW-1185">Reference proteome</keyword>
<keyword evidence="1" id="KW-0812">Transmembrane</keyword>
<gene>
    <name evidence="2" type="ORF">J2736_000295</name>
</gene>
<dbReference type="InterPro" id="IPR050490">
    <property type="entry name" value="Bact_solute-bd_prot1"/>
</dbReference>
<organism evidence="2 3">
    <name type="scientific">Paenibacillus qinlingensis</name>
    <dbReference type="NCBI Taxonomy" id="1837343"/>
    <lineage>
        <taxon>Bacteria</taxon>
        <taxon>Bacillati</taxon>
        <taxon>Bacillota</taxon>
        <taxon>Bacilli</taxon>
        <taxon>Bacillales</taxon>
        <taxon>Paenibacillaceae</taxon>
        <taxon>Paenibacillus</taxon>
    </lineage>
</organism>
<keyword evidence="1" id="KW-1133">Transmembrane helix</keyword>
<reference evidence="2 3" key="1">
    <citation type="submission" date="2023-07" db="EMBL/GenBank/DDBJ databases">
        <title>Sorghum-associated microbial communities from plants grown in Nebraska, USA.</title>
        <authorList>
            <person name="Schachtman D."/>
        </authorList>
    </citation>
    <scope>NUCLEOTIDE SEQUENCE [LARGE SCALE GENOMIC DNA]</scope>
    <source>
        <strain evidence="2 3">CC258</strain>
    </source>
</reference>
<evidence type="ECO:0000256" key="1">
    <source>
        <dbReference type="SAM" id="Phobius"/>
    </source>
</evidence>
<dbReference type="PANTHER" id="PTHR43649:SF27">
    <property type="entry name" value="EXTRACELLULAR SOLUTE-BINDING PROTEIN FAMILY 1"/>
    <property type="match status" value="1"/>
</dbReference>
<evidence type="ECO:0000313" key="2">
    <source>
        <dbReference type="EMBL" id="MDR6549112.1"/>
    </source>
</evidence>
<accession>A0ABU1NQF1</accession>
<dbReference type="SUPFAM" id="SSF53850">
    <property type="entry name" value="Periplasmic binding protein-like II"/>
    <property type="match status" value="1"/>
</dbReference>
<protein>
    <submittedName>
        <fullName evidence="2">ABC-type glycerol-3-phosphate transport system substrate-binding protein</fullName>
    </submittedName>
</protein>
<dbReference type="PANTHER" id="PTHR43649">
    <property type="entry name" value="ARABINOSE-BINDING PROTEIN-RELATED"/>
    <property type="match status" value="1"/>
</dbReference>
<dbReference type="InterPro" id="IPR006059">
    <property type="entry name" value="SBP"/>
</dbReference>
<proteinExistence type="predicted"/>
<dbReference type="Pfam" id="PF01547">
    <property type="entry name" value="SBP_bac_1"/>
    <property type="match status" value="1"/>
</dbReference>
<evidence type="ECO:0000313" key="3">
    <source>
        <dbReference type="Proteomes" id="UP001267290"/>
    </source>
</evidence>
<dbReference type="Proteomes" id="UP001267290">
    <property type="component" value="Unassembled WGS sequence"/>
</dbReference>
<name>A0ABU1NQF1_9BACL</name>